<sequence>HSKNNTALAFFTHAEKQKLNYGTQKQRLGRDSMRHYDACFLCLAKARDPQCCTDGHLACKECIFENILAQKKDISRQQKLADSQKQQMIEQSRKDAEIELFEQTQSQFLPSAEALKKASDLGVGKKIIDGKGTSDLILPRRRRVAEPTLTPAAKPDIVVAPKHETICTAEEVPHPITIKKLISVKFTPAQKASEGSMCPACMKNFTNGSKIISMSSLMKTCGHALCLGCTNRFVVSGKKCFVCSTKCKDKDLVKLRGEGNVRCGHMHGYRPGWRGEGAITLHLSNRAMFLLQL</sequence>
<gene>
    <name evidence="6" type="ORF">BDK51DRAFT_20665</name>
</gene>
<evidence type="ECO:0000256" key="4">
    <source>
        <dbReference type="PROSITE-ProRule" id="PRU00175"/>
    </source>
</evidence>
<protein>
    <recommendedName>
        <fullName evidence="5">RING-type domain-containing protein</fullName>
    </recommendedName>
</protein>
<dbReference type="Pfam" id="PF15906">
    <property type="entry name" value="zf-NOSIP"/>
    <property type="match status" value="1"/>
</dbReference>
<comment type="similarity">
    <text evidence="2">Belongs to the NOSIP family.</text>
</comment>
<dbReference type="AlphaFoldDB" id="A0A4P9WKG0"/>
<keyword evidence="4" id="KW-0863">Zinc-finger</keyword>
<evidence type="ECO:0000313" key="7">
    <source>
        <dbReference type="Proteomes" id="UP000269721"/>
    </source>
</evidence>
<evidence type="ECO:0000256" key="1">
    <source>
        <dbReference type="ARBA" id="ARBA00004123"/>
    </source>
</evidence>
<keyword evidence="7" id="KW-1185">Reference proteome</keyword>
<evidence type="ECO:0000256" key="2">
    <source>
        <dbReference type="ARBA" id="ARBA00008126"/>
    </source>
</evidence>
<dbReference type="PANTHER" id="PTHR13063">
    <property type="entry name" value="ENOS INTERACTING PROTEIN"/>
    <property type="match status" value="1"/>
</dbReference>
<feature type="domain" description="RING-type" evidence="5">
    <location>
        <begin position="198"/>
        <end position="244"/>
    </location>
</feature>
<dbReference type="Proteomes" id="UP000269721">
    <property type="component" value="Unassembled WGS sequence"/>
</dbReference>
<reference evidence="7" key="1">
    <citation type="journal article" date="2018" name="Nat. Microbiol.">
        <title>Leveraging single-cell genomics to expand the fungal tree of life.</title>
        <authorList>
            <person name="Ahrendt S.R."/>
            <person name="Quandt C.A."/>
            <person name="Ciobanu D."/>
            <person name="Clum A."/>
            <person name="Salamov A."/>
            <person name="Andreopoulos B."/>
            <person name="Cheng J.F."/>
            <person name="Woyke T."/>
            <person name="Pelin A."/>
            <person name="Henrissat B."/>
            <person name="Reynolds N.K."/>
            <person name="Benny G.L."/>
            <person name="Smith M.E."/>
            <person name="James T.Y."/>
            <person name="Grigoriev I.V."/>
        </authorList>
    </citation>
    <scope>NUCLEOTIDE SEQUENCE [LARGE SCALE GENOMIC DNA]</scope>
</reference>
<feature type="non-terminal residue" evidence="6">
    <location>
        <position position="1"/>
    </location>
</feature>
<keyword evidence="4" id="KW-0479">Metal-binding</keyword>
<dbReference type="OrthoDB" id="116827at2759"/>
<dbReference type="InterPro" id="IPR013083">
    <property type="entry name" value="Znf_RING/FYVE/PHD"/>
</dbReference>
<dbReference type="InterPro" id="IPR001841">
    <property type="entry name" value="Znf_RING"/>
</dbReference>
<dbReference type="GO" id="GO:0008270">
    <property type="term" value="F:zinc ion binding"/>
    <property type="evidence" value="ECO:0007669"/>
    <property type="project" value="UniProtKB-KW"/>
</dbReference>
<keyword evidence="4" id="KW-0862">Zinc</keyword>
<evidence type="ECO:0000259" key="5">
    <source>
        <dbReference type="PROSITE" id="PS50089"/>
    </source>
</evidence>
<evidence type="ECO:0000256" key="3">
    <source>
        <dbReference type="ARBA" id="ARBA00023242"/>
    </source>
</evidence>
<dbReference type="EMBL" id="KZ994793">
    <property type="protein sequence ID" value="RKO92058.1"/>
    <property type="molecule type" value="Genomic_DNA"/>
</dbReference>
<proteinExistence type="inferred from homology"/>
<dbReference type="GO" id="GO:0005634">
    <property type="term" value="C:nucleus"/>
    <property type="evidence" value="ECO:0007669"/>
    <property type="project" value="UniProtKB-SubCell"/>
</dbReference>
<organism evidence="6 7">
    <name type="scientific">Blyttiomyces helicus</name>
    <dbReference type="NCBI Taxonomy" id="388810"/>
    <lineage>
        <taxon>Eukaryota</taxon>
        <taxon>Fungi</taxon>
        <taxon>Fungi incertae sedis</taxon>
        <taxon>Chytridiomycota</taxon>
        <taxon>Chytridiomycota incertae sedis</taxon>
        <taxon>Chytridiomycetes</taxon>
        <taxon>Chytridiomycetes incertae sedis</taxon>
        <taxon>Blyttiomyces</taxon>
    </lineage>
</organism>
<dbReference type="Gene3D" id="3.30.40.10">
    <property type="entry name" value="Zinc/RING finger domain, C3HC4 (zinc finger)"/>
    <property type="match status" value="1"/>
</dbReference>
<dbReference type="PANTHER" id="PTHR13063:SF10">
    <property type="entry name" value="NITRIC OXIDE SYNTHASE-INTERACTING PROTEIN"/>
    <property type="match status" value="1"/>
</dbReference>
<dbReference type="InterPro" id="IPR031790">
    <property type="entry name" value="Znf-NOSIP"/>
</dbReference>
<comment type="subcellular location">
    <subcellularLocation>
        <location evidence="1">Nucleus</location>
    </subcellularLocation>
</comment>
<accession>A0A4P9WKG0</accession>
<dbReference type="PROSITE" id="PS50089">
    <property type="entry name" value="ZF_RING_2"/>
    <property type="match status" value="1"/>
</dbReference>
<name>A0A4P9WKG0_9FUNG</name>
<dbReference type="InterPro" id="IPR016818">
    <property type="entry name" value="NOSIP"/>
</dbReference>
<keyword evidence="3" id="KW-0539">Nucleus</keyword>
<dbReference type="SUPFAM" id="SSF57850">
    <property type="entry name" value="RING/U-box"/>
    <property type="match status" value="2"/>
</dbReference>
<evidence type="ECO:0000313" key="6">
    <source>
        <dbReference type="EMBL" id="RKO92058.1"/>
    </source>
</evidence>
<dbReference type="GO" id="GO:0061630">
    <property type="term" value="F:ubiquitin protein ligase activity"/>
    <property type="evidence" value="ECO:0007669"/>
    <property type="project" value="InterPro"/>
</dbReference>